<sequence>MSAPTILVTGASGMLGGAVATTLRDRGARVRAFQRRPAGIPGVEDVTGSLTAPDEVRRAVEGADAVVHLAAKVSISGPEHEYRAINIDGTANVLDALRAQGGGSLVNVSSPSVAHLGRAIEGLDAAPADPERARGPYSRTKASAELLAMAADGEDDLLVTTVRPHIVWGPGDTQLVGRIVDRARSGRLPLLDEGMALIDTTYVTNAAEAIIAAYDRIEDVHGESFVITNGEPRTVRDVFNGWCDAAGVRRPTLRVPGSVGRFAGRVVEKIWEKRPGFDEPPMTEFLAEQMSTAHWFDQRRTRERLQWTPRVTMDEGNEHLAAWFREHPVTD</sequence>
<dbReference type="SUPFAM" id="SSF51735">
    <property type="entry name" value="NAD(P)-binding Rossmann-fold domains"/>
    <property type="match status" value="1"/>
</dbReference>
<dbReference type="Proteomes" id="UP000218598">
    <property type="component" value="Unassembled WGS sequence"/>
</dbReference>
<evidence type="ECO:0000313" key="2">
    <source>
        <dbReference type="EMBL" id="PCC38321.1"/>
    </source>
</evidence>
<dbReference type="GeneID" id="95328230"/>
<dbReference type="OrthoDB" id="3174087at2"/>
<organism evidence="2 3">
    <name type="scientific">Brachybacterium alimentarium</name>
    <dbReference type="NCBI Taxonomy" id="47845"/>
    <lineage>
        <taxon>Bacteria</taxon>
        <taxon>Bacillati</taxon>
        <taxon>Actinomycetota</taxon>
        <taxon>Actinomycetes</taxon>
        <taxon>Micrococcales</taxon>
        <taxon>Dermabacteraceae</taxon>
        <taxon>Brachybacterium</taxon>
    </lineage>
</organism>
<dbReference type="GO" id="GO:0004029">
    <property type="term" value="F:aldehyde dehydrogenase (NAD+) activity"/>
    <property type="evidence" value="ECO:0007669"/>
    <property type="project" value="TreeGrafter"/>
</dbReference>
<dbReference type="Gene3D" id="3.40.50.720">
    <property type="entry name" value="NAD(P)-binding Rossmann-like Domain"/>
    <property type="match status" value="1"/>
</dbReference>
<dbReference type="PANTHER" id="PTHR48079">
    <property type="entry name" value="PROTEIN YEEZ"/>
    <property type="match status" value="1"/>
</dbReference>
<gene>
    <name evidence="2" type="ORF">CIK66_14915</name>
</gene>
<name>A0A2A3YGE0_9MICO</name>
<evidence type="ECO:0000259" key="1">
    <source>
        <dbReference type="Pfam" id="PF01370"/>
    </source>
</evidence>
<dbReference type="PANTHER" id="PTHR48079:SF6">
    <property type="entry name" value="NAD(P)-BINDING DOMAIN-CONTAINING PROTEIN-RELATED"/>
    <property type="match status" value="1"/>
</dbReference>
<accession>A0A2A3YGE0</accession>
<dbReference type="InterPro" id="IPR051783">
    <property type="entry name" value="NAD(P)-dependent_oxidoreduct"/>
</dbReference>
<keyword evidence="3" id="KW-1185">Reference proteome</keyword>
<feature type="domain" description="NAD-dependent epimerase/dehydratase" evidence="1">
    <location>
        <begin position="6"/>
        <end position="227"/>
    </location>
</feature>
<dbReference type="EMBL" id="NRGR01000024">
    <property type="protein sequence ID" value="PCC38321.1"/>
    <property type="molecule type" value="Genomic_DNA"/>
</dbReference>
<dbReference type="InterPro" id="IPR001509">
    <property type="entry name" value="Epimerase_deHydtase"/>
</dbReference>
<dbReference type="RefSeq" id="WP_096166079.1">
    <property type="nucleotide sequence ID" value="NZ_BAAAIQ010000004.1"/>
</dbReference>
<dbReference type="Pfam" id="PF01370">
    <property type="entry name" value="Epimerase"/>
    <property type="match status" value="1"/>
</dbReference>
<comment type="caution">
    <text evidence="2">The sequence shown here is derived from an EMBL/GenBank/DDBJ whole genome shotgun (WGS) entry which is preliminary data.</text>
</comment>
<protein>
    <submittedName>
        <fullName evidence="2">Nucleoside-diphosphate sugar epimerase</fullName>
    </submittedName>
</protein>
<dbReference type="AlphaFoldDB" id="A0A2A3YGE0"/>
<evidence type="ECO:0000313" key="3">
    <source>
        <dbReference type="Proteomes" id="UP000218598"/>
    </source>
</evidence>
<dbReference type="GO" id="GO:0005737">
    <property type="term" value="C:cytoplasm"/>
    <property type="evidence" value="ECO:0007669"/>
    <property type="project" value="TreeGrafter"/>
</dbReference>
<proteinExistence type="predicted"/>
<reference evidence="2 3" key="1">
    <citation type="journal article" date="2017" name="Elife">
        <title>Extensive horizontal gene transfer in cheese-associated bacteria.</title>
        <authorList>
            <person name="Bonham K.S."/>
            <person name="Wolfe B.E."/>
            <person name="Dutton R.J."/>
        </authorList>
    </citation>
    <scope>NUCLEOTIDE SEQUENCE [LARGE SCALE GENOMIC DNA]</scope>
    <source>
        <strain evidence="2 3">341_9</strain>
    </source>
</reference>
<dbReference type="InterPro" id="IPR036291">
    <property type="entry name" value="NAD(P)-bd_dom_sf"/>
</dbReference>